<keyword evidence="2" id="KW-0732">Signal</keyword>
<dbReference type="PANTHER" id="PTHR11161:SF0">
    <property type="entry name" value="O-ACYLTRANSFERASE LIKE PROTEIN"/>
    <property type="match status" value="1"/>
</dbReference>
<feature type="transmembrane region" description="Helical" evidence="1">
    <location>
        <begin position="414"/>
        <end position="433"/>
    </location>
</feature>
<name>A0AAU9IVK1_9CILI</name>
<evidence type="ECO:0000313" key="5">
    <source>
        <dbReference type="Proteomes" id="UP001162131"/>
    </source>
</evidence>
<evidence type="ECO:0000259" key="3">
    <source>
        <dbReference type="Pfam" id="PF01757"/>
    </source>
</evidence>
<proteinExistence type="predicted"/>
<dbReference type="EMBL" id="CAJZBQ010000015">
    <property type="protein sequence ID" value="CAG9316184.1"/>
    <property type="molecule type" value="Genomic_DNA"/>
</dbReference>
<keyword evidence="1" id="KW-0472">Membrane</keyword>
<feature type="transmembrane region" description="Helical" evidence="1">
    <location>
        <begin position="529"/>
        <end position="548"/>
    </location>
</feature>
<organism evidence="4 5">
    <name type="scientific">Blepharisma stoltei</name>
    <dbReference type="NCBI Taxonomy" id="1481888"/>
    <lineage>
        <taxon>Eukaryota</taxon>
        <taxon>Sar</taxon>
        <taxon>Alveolata</taxon>
        <taxon>Ciliophora</taxon>
        <taxon>Postciliodesmatophora</taxon>
        <taxon>Heterotrichea</taxon>
        <taxon>Heterotrichida</taxon>
        <taxon>Blepharismidae</taxon>
        <taxon>Blepharisma</taxon>
    </lineage>
</organism>
<evidence type="ECO:0000256" key="2">
    <source>
        <dbReference type="SAM" id="SignalP"/>
    </source>
</evidence>
<reference evidence="4" key="1">
    <citation type="submission" date="2021-09" db="EMBL/GenBank/DDBJ databases">
        <authorList>
            <consortium name="AG Swart"/>
            <person name="Singh M."/>
            <person name="Singh A."/>
            <person name="Seah K."/>
            <person name="Emmerich C."/>
        </authorList>
    </citation>
    <scope>NUCLEOTIDE SEQUENCE</scope>
    <source>
        <strain evidence="4">ATCC30299</strain>
    </source>
</reference>
<dbReference type="InterPro" id="IPR002656">
    <property type="entry name" value="Acyl_transf_3_dom"/>
</dbReference>
<feature type="domain" description="Acyltransferase 3" evidence="3">
    <location>
        <begin position="261"/>
        <end position="659"/>
    </location>
</feature>
<dbReference type="AlphaFoldDB" id="A0AAU9IVK1"/>
<feature type="transmembrane region" description="Helical" evidence="1">
    <location>
        <begin position="440"/>
        <end position="461"/>
    </location>
</feature>
<feature type="transmembrane region" description="Helical" evidence="1">
    <location>
        <begin position="256"/>
        <end position="274"/>
    </location>
</feature>
<feature type="transmembrane region" description="Helical" evidence="1">
    <location>
        <begin position="568"/>
        <end position="588"/>
    </location>
</feature>
<keyword evidence="5" id="KW-1185">Reference proteome</keyword>
<evidence type="ECO:0000256" key="1">
    <source>
        <dbReference type="SAM" id="Phobius"/>
    </source>
</evidence>
<accession>A0AAU9IVK1</accession>
<dbReference type="Pfam" id="PF01757">
    <property type="entry name" value="Acyl_transf_3"/>
    <property type="match status" value="1"/>
</dbReference>
<feature type="signal peptide" evidence="2">
    <location>
        <begin position="1"/>
        <end position="18"/>
    </location>
</feature>
<dbReference type="PANTHER" id="PTHR11161">
    <property type="entry name" value="O-ACYLTRANSFERASE"/>
    <property type="match status" value="1"/>
</dbReference>
<keyword evidence="1" id="KW-1133">Transmembrane helix</keyword>
<feature type="chain" id="PRO_5043930719" description="Acyltransferase 3 domain-containing protein" evidence="2">
    <location>
        <begin position="19"/>
        <end position="677"/>
    </location>
</feature>
<dbReference type="Proteomes" id="UP001162131">
    <property type="component" value="Unassembled WGS sequence"/>
</dbReference>
<sequence length="677" mass="78990">MKLTHLFLLMFLSSPTQSDYATCVSELKSWVKGIPGGYTGSDDKYSQMVAYSGKGLNDLGLYYECTDLEGANYVIFQLSQIPALVFGFCFPEECTIDDYWEIINEIPKNTTSAELLPYISQYFPHSESTHKRILADQGFEINLSIHFPENSVKTLSDFTAGSSLMLIFVILLLAACISATSIEIYRILHVKKQDLASTIISENSILKYDPERISFSSFIHKESEFNNTKAMEILLCFSWYSNIPKLLSVKTKEKKSVLDTFNALRVFSILWIILGHTELYRLYDSVDINIDRVQVYFKKTVYTLLFSAPYAVDTFFWIAGFLQSYVMINYLISKPKVNWFMIFMHRYIRIFPFYIFIICIGWTFSQYIGDGPKWYNAEEILHRDCKDWFWTVIIFINNFYMPTHGSMDCLVGEWYIANDMQFFLISLPIIYLYTKISRIFGWVINIFLTVMSFIASFAIAFDENFNTVLFSDQNKRYMEDLYYKPYCRIAPYAIGMITGFIYYTSKNDTDGSFDYWAYRISFKIKKNKWIRYILYFFGAFLMNFYIWIQYDAFQDMEKWSRVQNSLYLSTNRIAWGLSLTLVMLPILLGHNKAVSSILSSNFWAPLGKLAFGVFLCHMIIGRIIFFSQGNSYYLGQLNFFIDAIVITVLAFLLNFILSLLVEIPVLNLERVILKTKD</sequence>
<feature type="transmembrane region" description="Helical" evidence="1">
    <location>
        <begin position="481"/>
        <end position="503"/>
    </location>
</feature>
<feature type="transmembrane region" description="Helical" evidence="1">
    <location>
        <begin position="164"/>
        <end position="185"/>
    </location>
</feature>
<evidence type="ECO:0000313" key="4">
    <source>
        <dbReference type="EMBL" id="CAG9316184.1"/>
    </source>
</evidence>
<feature type="transmembrane region" description="Helical" evidence="1">
    <location>
        <begin position="353"/>
        <end position="369"/>
    </location>
</feature>
<protein>
    <recommendedName>
        <fullName evidence="3">Acyltransferase 3 domain-containing protein</fullName>
    </recommendedName>
</protein>
<dbReference type="InterPro" id="IPR052728">
    <property type="entry name" value="O2_lipid_transport_reg"/>
</dbReference>
<feature type="transmembrane region" description="Helical" evidence="1">
    <location>
        <begin position="609"/>
        <end position="627"/>
    </location>
</feature>
<gene>
    <name evidence="4" type="ORF">BSTOLATCC_MIC15623</name>
</gene>
<comment type="caution">
    <text evidence="4">The sequence shown here is derived from an EMBL/GenBank/DDBJ whole genome shotgun (WGS) entry which is preliminary data.</text>
</comment>
<keyword evidence="1" id="KW-0812">Transmembrane</keyword>
<feature type="transmembrane region" description="Helical" evidence="1">
    <location>
        <begin position="639"/>
        <end position="661"/>
    </location>
</feature>
<dbReference type="GO" id="GO:0016747">
    <property type="term" value="F:acyltransferase activity, transferring groups other than amino-acyl groups"/>
    <property type="evidence" value="ECO:0007669"/>
    <property type="project" value="InterPro"/>
</dbReference>